<reference evidence="2" key="1">
    <citation type="journal article" date="2020" name="BMC">
        <title>Leishmania infection induces a limited differential gene expression in the sand fly midgut.</title>
        <authorList>
            <person name="Coutinho-Abreu I.V."/>
            <person name="Serafim T.D."/>
            <person name="Meneses C."/>
            <person name="Kamhawi S."/>
            <person name="Oliveira F."/>
            <person name="Valenzuela J.G."/>
        </authorList>
    </citation>
    <scope>NUCLEOTIDE SEQUENCE</scope>
    <source>
        <strain evidence="2">Jacobina</strain>
        <tissue evidence="2">Midgut</tissue>
    </source>
</reference>
<accession>A0A7G3B913</accession>
<organism evidence="2">
    <name type="scientific">Lutzomyia longipalpis</name>
    <name type="common">Sand fly</name>
    <dbReference type="NCBI Taxonomy" id="7200"/>
    <lineage>
        <taxon>Eukaryota</taxon>
        <taxon>Metazoa</taxon>
        <taxon>Ecdysozoa</taxon>
        <taxon>Arthropoda</taxon>
        <taxon>Hexapoda</taxon>
        <taxon>Insecta</taxon>
        <taxon>Pterygota</taxon>
        <taxon>Neoptera</taxon>
        <taxon>Endopterygota</taxon>
        <taxon>Diptera</taxon>
        <taxon>Nematocera</taxon>
        <taxon>Psychodoidea</taxon>
        <taxon>Psychodidae</taxon>
        <taxon>Lutzomyia</taxon>
        <taxon>Lutzomyia</taxon>
    </lineage>
</organism>
<dbReference type="EMBL" id="GITU01011283">
    <property type="protein sequence ID" value="MBC1179986.1"/>
    <property type="molecule type" value="Transcribed_RNA"/>
</dbReference>
<keyword evidence="1" id="KW-0812">Transmembrane</keyword>
<keyword evidence="1" id="KW-1133">Transmembrane helix</keyword>
<sequence length="81" mass="9707">MTIFKKRFLTESHCSIYFCTEAPPFKQANENALPEFIRFISQSVRAPFKKCKFFFFFTFISIKYYFADVSRIKFSPSFVKD</sequence>
<keyword evidence="1" id="KW-0472">Membrane</keyword>
<evidence type="ECO:0000256" key="1">
    <source>
        <dbReference type="SAM" id="Phobius"/>
    </source>
</evidence>
<evidence type="ECO:0000313" key="2">
    <source>
        <dbReference type="EMBL" id="MBC1179986.1"/>
    </source>
</evidence>
<name>A0A7G3B913_LUTLO</name>
<protein>
    <submittedName>
        <fullName evidence="2">Uncharacterized protein</fullName>
    </submittedName>
</protein>
<feature type="transmembrane region" description="Helical" evidence="1">
    <location>
        <begin position="51"/>
        <end position="67"/>
    </location>
</feature>
<proteinExistence type="predicted"/>
<dbReference type="AlphaFoldDB" id="A0A7G3B913"/>